<dbReference type="PROSITE" id="PS50932">
    <property type="entry name" value="HTH_LACI_2"/>
    <property type="match status" value="1"/>
</dbReference>
<evidence type="ECO:0000313" key="3">
    <source>
        <dbReference type="Proteomes" id="UP000776252"/>
    </source>
</evidence>
<keyword evidence="2" id="KW-0238">DNA-binding</keyword>
<comment type="caution">
    <text evidence="2">The sequence shown here is derived from an EMBL/GenBank/DDBJ whole genome shotgun (WGS) entry which is preliminary data.</text>
</comment>
<dbReference type="PROSITE" id="PS00356">
    <property type="entry name" value="HTH_LACI_1"/>
    <property type="match status" value="1"/>
</dbReference>
<dbReference type="Proteomes" id="UP000776252">
    <property type="component" value="Unassembled WGS sequence"/>
</dbReference>
<dbReference type="SMART" id="SM00354">
    <property type="entry name" value="HTH_LACI"/>
    <property type="match status" value="1"/>
</dbReference>
<keyword evidence="3" id="KW-1185">Reference proteome</keyword>
<accession>A0ABS6BV13</accession>
<dbReference type="Pfam" id="PF00356">
    <property type="entry name" value="LacI"/>
    <property type="match status" value="1"/>
</dbReference>
<dbReference type="InterPro" id="IPR000843">
    <property type="entry name" value="HTH_LacI"/>
</dbReference>
<reference evidence="2 3" key="1">
    <citation type="submission" date="2021-06" db="EMBL/GenBank/DDBJ databases">
        <title>Clostridia strains as spoilage organisms.</title>
        <authorList>
            <person name="Wambui J."/>
            <person name="Stephan R."/>
            <person name="Stevens M.J.A."/>
        </authorList>
    </citation>
    <scope>NUCLEOTIDE SEQUENCE [LARGE SCALE GENOMIC DNA]</scope>
    <source>
        <strain evidence="2 3">DSM 14204</strain>
    </source>
</reference>
<dbReference type="EMBL" id="JAHLDV010000012">
    <property type="protein sequence ID" value="MBU3159688.1"/>
    <property type="molecule type" value="Genomic_DNA"/>
</dbReference>
<dbReference type="CDD" id="cd01544">
    <property type="entry name" value="PBP1_GalR"/>
    <property type="match status" value="1"/>
</dbReference>
<dbReference type="PANTHER" id="PTHR30146">
    <property type="entry name" value="LACI-RELATED TRANSCRIPTIONAL REPRESSOR"/>
    <property type="match status" value="1"/>
</dbReference>
<dbReference type="InterPro" id="IPR046335">
    <property type="entry name" value="LacI/GalR-like_sensor"/>
</dbReference>
<dbReference type="Pfam" id="PF13377">
    <property type="entry name" value="Peripla_BP_3"/>
    <property type="match status" value="1"/>
</dbReference>
<protein>
    <submittedName>
        <fullName evidence="2">LacI family DNA-binding transcriptional regulator</fullName>
    </submittedName>
</protein>
<dbReference type="PANTHER" id="PTHR30146:SF149">
    <property type="entry name" value="HTH-TYPE TRANSCRIPTIONAL REGULATOR EBGR"/>
    <property type="match status" value="1"/>
</dbReference>
<gene>
    <name evidence="2" type="ORF">KPL37_07985</name>
</gene>
<feature type="domain" description="HTH lacI-type" evidence="1">
    <location>
        <begin position="2"/>
        <end position="48"/>
    </location>
</feature>
<evidence type="ECO:0000259" key="1">
    <source>
        <dbReference type="PROSITE" id="PS50932"/>
    </source>
</evidence>
<evidence type="ECO:0000313" key="2">
    <source>
        <dbReference type="EMBL" id="MBU3159688.1"/>
    </source>
</evidence>
<organism evidence="2 3">
    <name type="scientific">Clostridium frigoris</name>
    <dbReference type="NCBI Taxonomy" id="205327"/>
    <lineage>
        <taxon>Bacteria</taxon>
        <taxon>Bacillati</taxon>
        <taxon>Bacillota</taxon>
        <taxon>Clostridia</taxon>
        <taxon>Eubacteriales</taxon>
        <taxon>Clostridiaceae</taxon>
        <taxon>Clostridium</taxon>
    </lineage>
</organism>
<dbReference type="RefSeq" id="WP_216147648.1">
    <property type="nucleotide sequence ID" value="NZ_JAHLDV010000012.1"/>
</dbReference>
<name>A0ABS6BV13_9CLOT</name>
<proteinExistence type="predicted"/>
<dbReference type="GO" id="GO:0003677">
    <property type="term" value="F:DNA binding"/>
    <property type="evidence" value="ECO:0007669"/>
    <property type="project" value="UniProtKB-KW"/>
</dbReference>
<dbReference type="CDD" id="cd01392">
    <property type="entry name" value="HTH_LacI"/>
    <property type="match status" value="1"/>
</dbReference>
<sequence>MVTIKDIANSAGVSIATVSRVLNFDEKLNVTDITKQRIFQVAEELNYVKKNDKNIKKSTFKLAIANWYTEKEEVLDPYYLSIRLAVEKKCASENIEVVKLSPLFNIGLKEVDGIIAIGKFGIMELEKLRTVSENIVFVDSSPRSDVYDSVVCDLKYATINILNYLEELGHKNIGFISGIEYVNDGKDIFVDRRERTYKEEMRLRGIDYKTNLYIGKFTPQSGYELMKKALEDKNDITAYIVANDSMAIGAYRAISEANLRIPEDISVISYNDNITSQFIVPPLTTVKIYMEFMGETAVELIIEQLKDEREIAKKVVIPTKIIKRGSCSKIKTNL</sequence>